<dbReference type="InterPro" id="IPR000980">
    <property type="entry name" value="SH2"/>
</dbReference>
<proteinExistence type="predicted"/>
<dbReference type="Proteomes" id="UP000276133">
    <property type="component" value="Unassembled WGS sequence"/>
</dbReference>
<dbReference type="OrthoDB" id="6108017at2759"/>
<sequence>MKTIIQKLKLKFKKFETFENLEEHKWFMPQLNRHSAEEFLKDKQIGVFIIRESESIQQALVLSVKVPTYINSSQFCHYVIMQSKNGVWVRGIEKKIFKNLDQFITFCSNSRDIIPVKLDVDFYILENKTVYNRSNSLNSVSSNSSNFSDLSDL</sequence>
<protein>
    <submittedName>
        <fullName evidence="3">Tensin-4-like isoform X1</fullName>
    </submittedName>
</protein>
<evidence type="ECO:0000313" key="3">
    <source>
        <dbReference type="EMBL" id="RNA43646.1"/>
    </source>
</evidence>
<evidence type="ECO:0000256" key="1">
    <source>
        <dbReference type="PROSITE-ProRule" id="PRU00191"/>
    </source>
</evidence>
<dbReference type="SUPFAM" id="SSF55550">
    <property type="entry name" value="SH2 domain"/>
    <property type="match status" value="1"/>
</dbReference>
<dbReference type="Pfam" id="PF00017">
    <property type="entry name" value="SH2"/>
    <property type="match status" value="1"/>
</dbReference>
<dbReference type="InterPro" id="IPR036860">
    <property type="entry name" value="SH2_dom_sf"/>
</dbReference>
<organism evidence="3 4">
    <name type="scientific">Brachionus plicatilis</name>
    <name type="common">Marine rotifer</name>
    <name type="synonym">Brachionus muelleri</name>
    <dbReference type="NCBI Taxonomy" id="10195"/>
    <lineage>
        <taxon>Eukaryota</taxon>
        <taxon>Metazoa</taxon>
        <taxon>Spiralia</taxon>
        <taxon>Gnathifera</taxon>
        <taxon>Rotifera</taxon>
        <taxon>Eurotatoria</taxon>
        <taxon>Monogononta</taxon>
        <taxon>Pseudotrocha</taxon>
        <taxon>Ploima</taxon>
        <taxon>Brachionidae</taxon>
        <taxon>Brachionus</taxon>
    </lineage>
</organism>
<comment type="caution">
    <text evidence="3">The sequence shown here is derived from an EMBL/GenBank/DDBJ whole genome shotgun (WGS) entry which is preliminary data.</text>
</comment>
<dbReference type="Gene3D" id="3.30.505.10">
    <property type="entry name" value="SH2 domain"/>
    <property type="match status" value="1"/>
</dbReference>
<gene>
    <name evidence="3" type="ORF">BpHYR1_028867</name>
</gene>
<feature type="domain" description="SH2" evidence="2">
    <location>
        <begin position="26"/>
        <end position="153"/>
    </location>
</feature>
<dbReference type="EMBL" id="REGN01000198">
    <property type="protein sequence ID" value="RNA43646.1"/>
    <property type="molecule type" value="Genomic_DNA"/>
</dbReference>
<evidence type="ECO:0000313" key="4">
    <source>
        <dbReference type="Proteomes" id="UP000276133"/>
    </source>
</evidence>
<dbReference type="PANTHER" id="PTHR15832">
    <property type="entry name" value="SHC (SRC HOMOLOGY DOMAIN C-TERMINAL) ADAPTOR HOMOLOG"/>
    <property type="match status" value="1"/>
</dbReference>
<keyword evidence="4" id="KW-1185">Reference proteome</keyword>
<dbReference type="AlphaFoldDB" id="A0A3M7T6I7"/>
<dbReference type="PANTHER" id="PTHR15832:SF2">
    <property type="entry name" value="SH2 DOMAIN-CONTAINING PROTEIN"/>
    <property type="match status" value="1"/>
</dbReference>
<dbReference type="PROSITE" id="PS50001">
    <property type="entry name" value="SH2"/>
    <property type="match status" value="1"/>
</dbReference>
<reference evidence="3 4" key="1">
    <citation type="journal article" date="2018" name="Sci. Rep.">
        <title>Genomic signatures of local adaptation to the degree of environmental predictability in rotifers.</title>
        <authorList>
            <person name="Franch-Gras L."/>
            <person name="Hahn C."/>
            <person name="Garcia-Roger E.M."/>
            <person name="Carmona M.J."/>
            <person name="Serra M."/>
            <person name="Gomez A."/>
        </authorList>
    </citation>
    <scope>NUCLEOTIDE SEQUENCE [LARGE SCALE GENOMIC DNA]</scope>
    <source>
        <strain evidence="3">HYR1</strain>
    </source>
</reference>
<evidence type="ECO:0000259" key="2">
    <source>
        <dbReference type="PROSITE" id="PS50001"/>
    </source>
</evidence>
<dbReference type="CDD" id="cd00173">
    <property type="entry name" value="SH2"/>
    <property type="match status" value="1"/>
</dbReference>
<accession>A0A3M7T6I7</accession>
<name>A0A3M7T6I7_BRAPC</name>
<dbReference type="SMART" id="SM00252">
    <property type="entry name" value="SH2"/>
    <property type="match status" value="1"/>
</dbReference>
<keyword evidence="1" id="KW-0727">SH2 domain</keyword>